<protein>
    <recommendedName>
        <fullName evidence="1">Metallo-beta-lactamase domain-containing protein</fullName>
    </recommendedName>
</protein>
<dbReference type="OrthoDB" id="17458at2759"/>
<evidence type="ECO:0000259" key="1">
    <source>
        <dbReference type="SMART" id="SM00849"/>
    </source>
</evidence>
<proteinExistence type="predicted"/>
<dbReference type="SUPFAM" id="SSF54862">
    <property type="entry name" value="4Fe-4S ferredoxins"/>
    <property type="match status" value="1"/>
</dbReference>
<dbReference type="Pfam" id="PF13370">
    <property type="entry name" value="Fer4_13"/>
    <property type="match status" value="1"/>
</dbReference>
<dbReference type="InterPro" id="IPR001279">
    <property type="entry name" value="Metallo-B-lactamas"/>
</dbReference>
<dbReference type="Proteomes" id="UP000054498">
    <property type="component" value="Unassembled WGS sequence"/>
</dbReference>
<evidence type="ECO:0000313" key="3">
    <source>
        <dbReference type="Proteomes" id="UP000054498"/>
    </source>
</evidence>
<dbReference type="SMART" id="SM00849">
    <property type="entry name" value="Lactamase_B"/>
    <property type="match status" value="1"/>
</dbReference>
<dbReference type="InterPro" id="IPR036866">
    <property type="entry name" value="RibonucZ/Hydroxyglut_hydro"/>
</dbReference>
<dbReference type="AlphaFoldDB" id="A0A0D2IY51"/>
<name>A0A0D2IY51_9CHLO</name>
<organism evidence="2 3">
    <name type="scientific">Monoraphidium neglectum</name>
    <dbReference type="NCBI Taxonomy" id="145388"/>
    <lineage>
        <taxon>Eukaryota</taxon>
        <taxon>Viridiplantae</taxon>
        <taxon>Chlorophyta</taxon>
        <taxon>core chlorophytes</taxon>
        <taxon>Chlorophyceae</taxon>
        <taxon>CS clade</taxon>
        <taxon>Sphaeropleales</taxon>
        <taxon>Selenastraceae</taxon>
        <taxon>Monoraphidium</taxon>
    </lineage>
</organism>
<dbReference type="Gene3D" id="3.30.70.20">
    <property type="match status" value="1"/>
</dbReference>
<keyword evidence="3" id="KW-1185">Reference proteome</keyword>
<feature type="domain" description="Metallo-beta-lactamase" evidence="1">
    <location>
        <begin position="112"/>
        <end position="271"/>
    </location>
</feature>
<dbReference type="SUPFAM" id="SSF56281">
    <property type="entry name" value="Metallo-hydrolase/oxidoreductase"/>
    <property type="match status" value="1"/>
</dbReference>
<dbReference type="PANTHER" id="PTHR42773:SF1">
    <property type="entry name" value="METALLO-BETA-LACTAMASE FAMILY PROTEIN"/>
    <property type="match status" value="1"/>
</dbReference>
<gene>
    <name evidence="2" type="ORF">MNEG_15097</name>
</gene>
<dbReference type="GeneID" id="25732724"/>
<dbReference type="KEGG" id="mng:MNEG_15097"/>
<sequence>MIPPGPLLPIIQNAPGNFYVDHTCIDCATCRWVAPGSFKHVDGQAAVTSQPLDAAARIEALQAVLSCPTFSIHATHRDPAELKAAQAGLPRPWPTAAPGVYYCGWHSEETFGGASWLIVRPEGGNVMVDCPRFNPVLAKRIAELGGVKWLFLTHRDDVAGHQRWASHFGASRVIHEREATARQGTDASEVQLTGTGPWTLPDGGDDVQIIHTPGHTSHHLCLLSRPHEALFTGDHLCAHEEPAPGGVEEGRVEVSSQFNWYSFEKQVGGGHSLVKGRCTAAWPAFWLW</sequence>
<accession>A0A0D2IY51</accession>
<dbReference type="EMBL" id="KK105244">
    <property type="protein sequence ID" value="KIY92867.1"/>
    <property type="molecule type" value="Genomic_DNA"/>
</dbReference>
<dbReference type="Gene3D" id="3.60.15.10">
    <property type="entry name" value="Ribonuclease Z/Hydroxyacylglutathione hydrolase-like"/>
    <property type="match status" value="1"/>
</dbReference>
<dbReference type="CDD" id="cd07727">
    <property type="entry name" value="YmaE-like_MBL-fold"/>
    <property type="match status" value="1"/>
</dbReference>
<dbReference type="RefSeq" id="XP_013891887.1">
    <property type="nucleotide sequence ID" value="XM_014036433.1"/>
</dbReference>
<dbReference type="STRING" id="145388.A0A0D2IY51"/>
<reference evidence="2 3" key="1">
    <citation type="journal article" date="2013" name="BMC Genomics">
        <title>Reconstruction of the lipid metabolism for the microalga Monoraphidium neglectum from its genome sequence reveals characteristics suitable for biofuel production.</title>
        <authorList>
            <person name="Bogen C."/>
            <person name="Al-Dilaimi A."/>
            <person name="Albersmeier A."/>
            <person name="Wichmann J."/>
            <person name="Grundmann M."/>
            <person name="Rupp O."/>
            <person name="Lauersen K.J."/>
            <person name="Blifernez-Klassen O."/>
            <person name="Kalinowski J."/>
            <person name="Goesmann A."/>
            <person name="Mussgnug J.H."/>
            <person name="Kruse O."/>
        </authorList>
    </citation>
    <scope>NUCLEOTIDE SEQUENCE [LARGE SCALE GENOMIC DNA]</scope>
    <source>
        <strain evidence="2 3">SAG 48.87</strain>
    </source>
</reference>
<dbReference type="Pfam" id="PF00753">
    <property type="entry name" value="Lactamase_B"/>
    <property type="match status" value="1"/>
</dbReference>
<evidence type="ECO:0000313" key="2">
    <source>
        <dbReference type="EMBL" id="KIY92867.1"/>
    </source>
</evidence>
<dbReference type="PANTHER" id="PTHR42773">
    <property type="entry name" value="METALLO-BETA-LACTAMASE-RELATED"/>
    <property type="match status" value="1"/>
</dbReference>